<accession>M6UGY8</accession>
<feature type="compositionally biased region" description="Basic and acidic residues" evidence="1">
    <location>
        <begin position="187"/>
        <end position="199"/>
    </location>
</feature>
<evidence type="ECO:0000313" key="2">
    <source>
        <dbReference type="EMBL" id="EMO43820.1"/>
    </source>
</evidence>
<comment type="caution">
    <text evidence="2">The sequence shown here is derived from an EMBL/GenBank/DDBJ whole genome shotgun (WGS) entry which is preliminary data.</text>
</comment>
<evidence type="ECO:0000256" key="1">
    <source>
        <dbReference type="SAM" id="MobiDB-lite"/>
    </source>
</evidence>
<sequence>MREKKVVRIFRTNKAETYYKNIDTRYNFVKTMSLEAKGLLGICLARPDDWELHLGEVQKHSSNGETSHRTAWKDLERHGYFHRKKYRNELGQFVHEFDVYEDPSLNPHFTGTIPETKTRKQPDVKITSGQDFETVHTPGSTRGNPHVETHTWKPTPGNPPVENHALLNIEQPIMDELITDQPNIEEPNTKKEKEEKKESLSSSSKITFANLHKNISKLLESKKIRYNGTAYKETSAITWFMINGYEADFVFETMEKLLHIKDTPPYKDDPKFWKPIPITISSLKSYVDQIHATAATLVETPTQRYAREAEEHQKKNPDPKDYEYFEDWVLAYNLPIETKLAILNFDSPEELMDPNTKKPKGDLAKKFYETFRIAKGGPCKFKRKPAA</sequence>
<dbReference type="RefSeq" id="WP_004486546.1">
    <property type="nucleotide sequence ID" value="NZ_AHOQ02000048.1"/>
</dbReference>
<dbReference type="AlphaFoldDB" id="M6UGY8"/>
<organism evidence="2 3">
    <name type="scientific">Leptospira santarosai str. ZUN179</name>
    <dbReference type="NCBI Taxonomy" id="1049985"/>
    <lineage>
        <taxon>Bacteria</taxon>
        <taxon>Pseudomonadati</taxon>
        <taxon>Spirochaetota</taxon>
        <taxon>Spirochaetia</taxon>
        <taxon>Leptospirales</taxon>
        <taxon>Leptospiraceae</taxon>
        <taxon>Leptospira</taxon>
    </lineage>
</organism>
<proteinExistence type="predicted"/>
<evidence type="ECO:0008006" key="4">
    <source>
        <dbReference type="Google" id="ProtNLM"/>
    </source>
</evidence>
<gene>
    <name evidence="2" type="ORF">LEP1GSC187_0489</name>
</gene>
<feature type="region of interest" description="Disordered" evidence="1">
    <location>
        <begin position="180"/>
        <end position="201"/>
    </location>
</feature>
<feature type="compositionally biased region" description="Polar residues" evidence="1">
    <location>
        <begin position="131"/>
        <end position="143"/>
    </location>
</feature>
<dbReference type="Proteomes" id="UP000012160">
    <property type="component" value="Unassembled WGS sequence"/>
</dbReference>
<dbReference type="EMBL" id="AHOQ02000048">
    <property type="protein sequence ID" value="EMO43820.1"/>
    <property type="molecule type" value="Genomic_DNA"/>
</dbReference>
<protein>
    <recommendedName>
        <fullName evidence="4">DNA-binding helix-turn-helix protein</fullName>
    </recommendedName>
</protein>
<evidence type="ECO:0000313" key="3">
    <source>
        <dbReference type="Proteomes" id="UP000012160"/>
    </source>
</evidence>
<reference evidence="2 3" key="1">
    <citation type="submission" date="2013-01" db="EMBL/GenBank/DDBJ databases">
        <authorList>
            <person name="Harkins D.M."/>
            <person name="Durkin A.S."/>
            <person name="Brinkac L.M."/>
            <person name="Haft D.H."/>
            <person name="Selengut J.D."/>
            <person name="Sanka R."/>
            <person name="DePew J."/>
            <person name="Purushe J."/>
            <person name="Matthias M.A."/>
            <person name="Vinetz J.M."/>
            <person name="Sutton G.G."/>
            <person name="Nierman W.C."/>
            <person name="Fouts D.E."/>
        </authorList>
    </citation>
    <scope>NUCLEOTIDE SEQUENCE [LARGE SCALE GENOMIC DNA]</scope>
    <source>
        <strain evidence="2 3">ZUN179</strain>
    </source>
</reference>
<feature type="region of interest" description="Disordered" evidence="1">
    <location>
        <begin position="131"/>
        <end position="159"/>
    </location>
</feature>
<name>M6UGY8_9LEPT</name>